<evidence type="ECO:0008006" key="4">
    <source>
        <dbReference type="Google" id="ProtNLM"/>
    </source>
</evidence>
<protein>
    <recommendedName>
        <fullName evidence="4">RNase H type-1 domain-containing protein</fullName>
    </recommendedName>
</protein>
<dbReference type="AlphaFoldDB" id="A0A9D3ZR53"/>
<name>A0A9D3ZR53_9ROSI</name>
<evidence type="ECO:0000313" key="2">
    <source>
        <dbReference type="EMBL" id="KAH1057579.1"/>
    </source>
</evidence>
<evidence type="ECO:0000256" key="1">
    <source>
        <dbReference type="SAM" id="Phobius"/>
    </source>
</evidence>
<dbReference type="OrthoDB" id="978287at2759"/>
<accession>A0A9D3ZR53</accession>
<keyword evidence="3" id="KW-1185">Reference proteome</keyword>
<feature type="transmembrane region" description="Helical" evidence="1">
    <location>
        <begin position="6"/>
        <end position="22"/>
    </location>
</feature>
<dbReference type="InterPro" id="IPR053151">
    <property type="entry name" value="RNase_H-like"/>
</dbReference>
<organism evidence="2 3">
    <name type="scientific">Gossypium stocksii</name>
    <dbReference type="NCBI Taxonomy" id="47602"/>
    <lineage>
        <taxon>Eukaryota</taxon>
        <taxon>Viridiplantae</taxon>
        <taxon>Streptophyta</taxon>
        <taxon>Embryophyta</taxon>
        <taxon>Tracheophyta</taxon>
        <taxon>Spermatophyta</taxon>
        <taxon>Magnoliopsida</taxon>
        <taxon>eudicotyledons</taxon>
        <taxon>Gunneridae</taxon>
        <taxon>Pentapetalae</taxon>
        <taxon>rosids</taxon>
        <taxon>malvids</taxon>
        <taxon>Malvales</taxon>
        <taxon>Malvaceae</taxon>
        <taxon>Malvoideae</taxon>
        <taxon>Gossypium</taxon>
    </lineage>
</organism>
<reference evidence="2 3" key="1">
    <citation type="journal article" date="2021" name="Plant Biotechnol. J.">
        <title>Multi-omics assisted identification of the key and species-specific regulatory components of drought-tolerant mechanisms in Gossypium stocksii.</title>
        <authorList>
            <person name="Yu D."/>
            <person name="Ke L."/>
            <person name="Zhang D."/>
            <person name="Wu Y."/>
            <person name="Sun Y."/>
            <person name="Mei J."/>
            <person name="Sun J."/>
            <person name="Sun Y."/>
        </authorList>
    </citation>
    <scope>NUCLEOTIDE SEQUENCE [LARGE SCALE GENOMIC DNA]</scope>
    <source>
        <strain evidence="3">cv. E1</strain>
        <tissue evidence="2">Leaf</tissue>
    </source>
</reference>
<keyword evidence="1" id="KW-1133">Transmembrane helix</keyword>
<comment type="caution">
    <text evidence="2">The sequence shown here is derived from an EMBL/GenBank/DDBJ whole genome shotgun (WGS) entry which is preliminary data.</text>
</comment>
<gene>
    <name evidence="2" type="ORF">J1N35_035644</name>
</gene>
<sequence length="95" mass="10861">MQDVGVSMNLVFSFLGIIVMHERNRIMNQVWNPPPLGSFKLNFDGARILSSGLAFSIAVARDEYDRWMWGIGRNIGRCSIEKTKLWAIYDVLRVA</sequence>
<dbReference type="EMBL" id="JAIQCV010000010">
    <property type="protein sequence ID" value="KAH1057579.1"/>
    <property type="molecule type" value="Genomic_DNA"/>
</dbReference>
<dbReference type="PANTHER" id="PTHR47723">
    <property type="entry name" value="OS05G0353850 PROTEIN"/>
    <property type="match status" value="1"/>
</dbReference>
<proteinExistence type="predicted"/>
<evidence type="ECO:0000313" key="3">
    <source>
        <dbReference type="Proteomes" id="UP000828251"/>
    </source>
</evidence>
<keyword evidence="1" id="KW-0472">Membrane</keyword>
<dbReference type="Proteomes" id="UP000828251">
    <property type="component" value="Unassembled WGS sequence"/>
</dbReference>
<dbReference type="PANTHER" id="PTHR47723:SF13">
    <property type="entry name" value="PUTATIVE-RELATED"/>
    <property type="match status" value="1"/>
</dbReference>
<keyword evidence="1" id="KW-0812">Transmembrane</keyword>